<dbReference type="STRING" id="2074.BG845_02202"/>
<accession>A0A1Y2N1I3</accession>
<dbReference type="EMBL" id="MIGB01000009">
    <property type="protein sequence ID" value="OSY41300.1"/>
    <property type="molecule type" value="Genomic_DNA"/>
</dbReference>
<protein>
    <submittedName>
        <fullName evidence="1">Uncharacterized protein</fullName>
    </submittedName>
</protein>
<proteinExistence type="predicted"/>
<dbReference type="RefSeq" id="WP_085912473.1">
    <property type="nucleotide sequence ID" value="NZ_AP018920.1"/>
</dbReference>
<gene>
    <name evidence="1" type="ORF">BG845_02202</name>
</gene>
<dbReference type="InterPro" id="IPR036271">
    <property type="entry name" value="Tet_transcr_reg_TetR-rel_C_sf"/>
</dbReference>
<dbReference type="AlphaFoldDB" id="A0A1Y2N1I3"/>
<dbReference type="SUPFAM" id="SSF46689">
    <property type="entry name" value="Homeodomain-like"/>
    <property type="match status" value="1"/>
</dbReference>
<evidence type="ECO:0000313" key="1">
    <source>
        <dbReference type="EMBL" id="OSY41300.1"/>
    </source>
</evidence>
<name>A0A1Y2N1I3_PSEAH</name>
<dbReference type="OrthoDB" id="329481at2"/>
<sequence>MPPPGRRRGRPAVVDRDRIAVAALEVGPGSLTLTAVAAHLGVHHSTLYGHVRDRHDLVAAAADRLAREARWPGTGAGWRELLTAWGDTFWDLAGRRPGAAALIRSLPAPPAAVVAEVGRIRADLERQGFTAADALVALDMVADLALDTAAALDGLDRTAQDRAWRDDPGMRALIASPRGAYPAKLGIVLDGLAARLAR</sequence>
<comment type="caution">
    <text evidence="1">The sequence shown here is derived from an EMBL/GenBank/DDBJ whole genome shotgun (WGS) entry which is preliminary data.</text>
</comment>
<dbReference type="Gene3D" id="1.10.357.10">
    <property type="entry name" value="Tetracycline Repressor, domain 2"/>
    <property type="match status" value="1"/>
</dbReference>
<reference evidence="1 2" key="1">
    <citation type="submission" date="2016-09" db="EMBL/GenBank/DDBJ databases">
        <title>Pseudonocardia autotrophica DSM535, a candidate organism with high potential of specific P450 cytochromes.</title>
        <authorList>
            <person name="Grumaz C."/>
            <person name="Vainshtein Y."/>
            <person name="Kirstahler P."/>
            <person name="Sohn K."/>
        </authorList>
    </citation>
    <scope>NUCLEOTIDE SEQUENCE [LARGE SCALE GENOMIC DNA]</scope>
    <source>
        <strain evidence="1 2">DSM 535</strain>
    </source>
</reference>
<dbReference type="SUPFAM" id="SSF48498">
    <property type="entry name" value="Tetracyclin repressor-like, C-terminal domain"/>
    <property type="match status" value="1"/>
</dbReference>
<dbReference type="Proteomes" id="UP000194360">
    <property type="component" value="Unassembled WGS sequence"/>
</dbReference>
<organism evidence="1 2">
    <name type="scientific">Pseudonocardia autotrophica</name>
    <name type="common">Amycolata autotrophica</name>
    <name type="synonym">Nocardia autotrophica</name>
    <dbReference type="NCBI Taxonomy" id="2074"/>
    <lineage>
        <taxon>Bacteria</taxon>
        <taxon>Bacillati</taxon>
        <taxon>Actinomycetota</taxon>
        <taxon>Actinomycetes</taxon>
        <taxon>Pseudonocardiales</taxon>
        <taxon>Pseudonocardiaceae</taxon>
        <taxon>Pseudonocardia</taxon>
    </lineage>
</organism>
<evidence type="ECO:0000313" key="2">
    <source>
        <dbReference type="Proteomes" id="UP000194360"/>
    </source>
</evidence>
<keyword evidence="2" id="KW-1185">Reference proteome</keyword>
<dbReference type="InterPro" id="IPR009057">
    <property type="entry name" value="Homeodomain-like_sf"/>
</dbReference>